<evidence type="ECO:0000256" key="5">
    <source>
        <dbReference type="ARBA" id="ARBA00022692"/>
    </source>
</evidence>
<comment type="subcellular location">
    <subcellularLocation>
        <location evidence="1">Membrane</location>
        <topology evidence="1">Multi-pass membrane protein</topology>
    </subcellularLocation>
</comment>
<organism evidence="16 17">
    <name type="scientific">Caenorhabditis briggsae</name>
    <dbReference type="NCBI Taxonomy" id="6238"/>
    <lineage>
        <taxon>Eukaryota</taxon>
        <taxon>Metazoa</taxon>
        <taxon>Ecdysozoa</taxon>
        <taxon>Nematoda</taxon>
        <taxon>Chromadorea</taxon>
        <taxon>Rhabditida</taxon>
        <taxon>Rhabditina</taxon>
        <taxon>Rhabditomorpha</taxon>
        <taxon>Rhabditoidea</taxon>
        <taxon>Rhabditidae</taxon>
        <taxon>Peloderinae</taxon>
        <taxon>Caenorhabditis</taxon>
    </lineage>
</organism>
<feature type="region of interest" description="Disordered" evidence="14">
    <location>
        <begin position="688"/>
        <end position="736"/>
    </location>
</feature>
<dbReference type="Pfam" id="PF00858">
    <property type="entry name" value="ASC"/>
    <property type="match status" value="1"/>
</dbReference>
<evidence type="ECO:0000256" key="4">
    <source>
        <dbReference type="ARBA" id="ARBA00022461"/>
    </source>
</evidence>
<dbReference type="PRINTS" id="PR01078">
    <property type="entry name" value="AMINACHANNEL"/>
</dbReference>
<dbReference type="AlphaFoldDB" id="A8XEH3"/>
<keyword evidence="10" id="KW-0325">Glycoprotein</keyword>
<dbReference type="PANTHER" id="PTHR11690:SF152">
    <property type="entry name" value="AMILORIDE-SENSITIVE SODIUM CHANNEL SUBUNIT ALPHA"/>
    <property type="match status" value="1"/>
</dbReference>
<dbReference type="InParanoid" id="A8XEH3"/>
<evidence type="ECO:0000256" key="8">
    <source>
        <dbReference type="ARBA" id="ARBA00023065"/>
    </source>
</evidence>
<dbReference type="GO" id="GO:0015280">
    <property type="term" value="F:ligand-gated sodium channel activity"/>
    <property type="evidence" value="ECO:0000318"/>
    <property type="project" value="GO_Central"/>
</dbReference>
<evidence type="ECO:0000256" key="9">
    <source>
        <dbReference type="ARBA" id="ARBA00023136"/>
    </source>
</evidence>
<keyword evidence="17" id="KW-1185">Reference proteome</keyword>
<gene>
    <name evidence="18" type="primary">acd-2</name>
    <name evidence="16 18" type="ORF">CBG12068</name>
    <name evidence="16" type="ORF">CBG_12068</name>
</gene>
<dbReference type="Gene3D" id="1.10.287.770">
    <property type="entry name" value="YojJ-like"/>
    <property type="match status" value="1"/>
</dbReference>
<keyword evidence="7" id="KW-0915">Sodium</keyword>
<protein>
    <submittedName>
        <fullName evidence="16">Protein CBG12068</fullName>
    </submittedName>
</protein>
<evidence type="ECO:0000313" key="17">
    <source>
        <dbReference type="Proteomes" id="UP000008549"/>
    </source>
</evidence>
<keyword evidence="11 13" id="KW-0739">Sodium transport</keyword>
<keyword evidence="9 15" id="KW-0472">Membrane</keyword>
<evidence type="ECO:0000313" key="16">
    <source>
        <dbReference type="EMBL" id="CAP31108.2"/>
    </source>
</evidence>
<dbReference type="InterPro" id="IPR001873">
    <property type="entry name" value="ENaC"/>
</dbReference>
<name>A8XEH3_CAEBR</name>
<keyword evidence="4 13" id="KW-0894">Sodium channel</keyword>
<keyword evidence="6 15" id="KW-1133">Transmembrane helix</keyword>
<evidence type="ECO:0000256" key="1">
    <source>
        <dbReference type="ARBA" id="ARBA00004141"/>
    </source>
</evidence>
<keyword evidence="12 13" id="KW-0407">Ion channel</keyword>
<dbReference type="OMA" id="CENECLA"/>
<dbReference type="STRING" id="6238.A8XEH3"/>
<keyword evidence="8 13" id="KW-0406">Ion transport</keyword>
<evidence type="ECO:0000256" key="11">
    <source>
        <dbReference type="ARBA" id="ARBA00023201"/>
    </source>
</evidence>
<dbReference type="FunCoup" id="A8XEH3">
    <property type="interactions" value="4"/>
</dbReference>
<proteinExistence type="inferred from homology"/>
<sequence length="736" mass="84129">MILECFSLTGHLQRSCISIHNIRLLNRQTLNRPDNFLEEKNTIIIILKMALNRRGCLSSKYLEFTASSSKQFANQLVIEVPVNTYKNAKKIKGVGSAHRETKHFSSTTTMHGPKRIFYGKGVARAFWILIVGLALAMLCFQIFVLLQMYFSKPTLSQVSFIVNEGGMDFPAVTVCNFNPIKKSYVRELNASGDLTGETLEYLLQTNMDAMFVFSNLDRHNLKKSEIIWEKIERQKCGISAHDEAETYFQNHTDFQIINFLRTAGYDCGEMFLTCYFGGRRFDCCKYMKPKVTSLGKCWELDLQNLAPEWMRKQISPGSEAGLQMIVDAQLEEELRGENGDAKAIFSDIYENGFRYYIHPPGANAELSSEGISVSPSRTVYSAIKTVSHNLLSRRNWGNCSEHWPGHYDTFLYYSASACRALCIAQHFNNTCGCAPFTYNVDGKKKICAPYESITCMDEYMLRKVNGTDYLELPDCTECHMECQSTSYTSYNSYGDGFNRGSLEWLKKISNKTESHIKSNVAVINIFFLEMFYTSYSQVQATSLTEILSDIGGNMGMFLGMSVITITELTLFFSKIFWIMVSKRRRQYMYSKKKNEKEKEQQLDDAVKEFQERRSRRNSRENISALSNYSNRIMPIEEFQKKFAYKNGNSEENLSSASLDSVIELKFDINELRRQLNQQSSDGIARIRLPNQTTRPNSTNLENYSSTPPIFTIEPSSRRSSQTPSPPSKPPNSQSPK</sequence>
<reference evidence="16 17" key="2">
    <citation type="journal article" date="2011" name="PLoS Genet.">
        <title>Caenorhabditis briggsae recombinant inbred line genotypes reveal inter-strain incompatibility and the evolution of recombination.</title>
        <authorList>
            <person name="Ross J.A."/>
            <person name="Koboldt D.C."/>
            <person name="Staisch J.E."/>
            <person name="Chamberlin H.M."/>
            <person name="Gupta B.P."/>
            <person name="Miller R.D."/>
            <person name="Baird S.E."/>
            <person name="Haag E.S."/>
        </authorList>
    </citation>
    <scope>NUCLEOTIDE SEQUENCE [LARGE SCALE GENOMIC DNA]</scope>
    <source>
        <strain evidence="16 17">AF16</strain>
    </source>
</reference>
<dbReference type="EMBL" id="HE601540">
    <property type="protein sequence ID" value="CAP31108.2"/>
    <property type="molecule type" value="Genomic_DNA"/>
</dbReference>
<feature type="compositionally biased region" description="Polar residues" evidence="14">
    <location>
        <begin position="689"/>
        <end position="708"/>
    </location>
</feature>
<feature type="transmembrane region" description="Helical" evidence="15">
    <location>
        <begin position="125"/>
        <end position="146"/>
    </location>
</feature>
<evidence type="ECO:0000256" key="10">
    <source>
        <dbReference type="ARBA" id="ARBA00023180"/>
    </source>
</evidence>
<dbReference type="GO" id="GO:0005886">
    <property type="term" value="C:plasma membrane"/>
    <property type="evidence" value="ECO:0000318"/>
    <property type="project" value="GO_Central"/>
</dbReference>
<feature type="transmembrane region" description="Helical" evidence="15">
    <location>
        <begin position="555"/>
        <end position="580"/>
    </location>
</feature>
<dbReference type="eggNOG" id="KOG4294">
    <property type="taxonomic scope" value="Eukaryota"/>
</dbReference>
<dbReference type="WormBase" id="CBG12068">
    <property type="protein sequence ID" value="CBP39034"/>
    <property type="gene ID" value="WBGene00033076"/>
    <property type="gene designation" value="Cbr-acd-2"/>
</dbReference>
<keyword evidence="3 13" id="KW-0813">Transport</keyword>
<evidence type="ECO:0000256" key="15">
    <source>
        <dbReference type="SAM" id="Phobius"/>
    </source>
</evidence>
<dbReference type="HOGENOM" id="CLU_023755_0_0_1"/>
<evidence type="ECO:0000256" key="7">
    <source>
        <dbReference type="ARBA" id="ARBA00023053"/>
    </source>
</evidence>
<keyword evidence="5 13" id="KW-0812">Transmembrane</keyword>
<evidence type="ECO:0000256" key="14">
    <source>
        <dbReference type="SAM" id="MobiDB-lite"/>
    </source>
</evidence>
<evidence type="ECO:0000256" key="13">
    <source>
        <dbReference type="RuleBase" id="RU000679"/>
    </source>
</evidence>
<evidence type="ECO:0000313" key="18">
    <source>
        <dbReference type="WormBase" id="CBG12068"/>
    </source>
</evidence>
<evidence type="ECO:0000256" key="12">
    <source>
        <dbReference type="ARBA" id="ARBA00023303"/>
    </source>
</evidence>
<evidence type="ECO:0000256" key="6">
    <source>
        <dbReference type="ARBA" id="ARBA00022989"/>
    </source>
</evidence>
<dbReference type="Gene3D" id="2.60.470.10">
    <property type="entry name" value="Acid-sensing ion channels like domains"/>
    <property type="match status" value="1"/>
</dbReference>
<dbReference type="PANTHER" id="PTHR11690">
    <property type="entry name" value="AMILORIDE-SENSITIVE SODIUM CHANNEL-RELATED"/>
    <property type="match status" value="1"/>
</dbReference>
<reference evidence="16 17" key="1">
    <citation type="journal article" date="2003" name="PLoS Biol.">
        <title>The genome sequence of Caenorhabditis briggsae: a platform for comparative genomics.</title>
        <authorList>
            <person name="Stein L.D."/>
            <person name="Bao Z."/>
            <person name="Blasiar D."/>
            <person name="Blumenthal T."/>
            <person name="Brent M.R."/>
            <person name="Chen N."/>
            <person name="Chinwalla A."/>
            <person name="Clarke L."/>
            <person name="Clee C."/>
            <person name="Coghlan A."/>
            <person name="Coulson A."/>
            <person name="D'Eustachio P."/>
            <person name="Fitch D.H."/>
            <person name="Fulton L.A."/>
            <person name="Fulton R.E."/>
            <person name="Griffiths-Jones S."/>
            <person name="Harris T.W."/>
            <person name="Hillier L.W."/>
            <person name="Kamath R."/>
            <person name="Kuwabara P.E."/>
            <person name="Mardis E.R."/>
            <person name="Marra M.A."/>
            <person name="Miner T.L."/>
            <person name="Minx P."/>
            <person name="Mullikin J.C."/>
            <person name="Plumb R.W."/>
            <person name="Rogers J."/>
            <person name="Schein J.E."/>
            <person name="Sohrmann M."/>
            <person name="Spieth J."/>
            <person name="Stajich J.E."/>
            <person name="Wei C."/>
            <person name="Willey D."/>
            <person name="Wilson R.K."/>
            <person name="Durbin R."/>
            <person name="Waterston R.H."/>
        </authorList>
    </citation>
    <scope>NUCLEOTIDE SEQUENCE [LARGE SCALE GENOMIC DNA]</scope>
    <source>
        <strain evidence="16 17">AF16</strain>
    </source>
</reference>
<accession>A8XEH3</accession>
<comment type="similarity">
    <text evidence="2 13">Belongs to the amiloride-sensitive sodium channel (TC 1.A.6) family.</text>
</comment>
<evidence type="ECO:0000256" key="2">
    <source>
        <dbReference type="ARBA" id="ARBA00007193"/>
    </source>
</evidence>
<evidence type="ECO:0000256" key="3">
    <source>
        <dbReference type="ARBA" id="ARBA00022448"/>
    </source>
</evidence>
<dbReference type="GO" id="GO:0035725">
    <property type="term" value="P:sodium ion transmembrane transport"/>
    <property type="evidence" value="ECO:0000318"/>
    <property type="project" value="GO_Central"/>
</dbReference>
<dbReference type="Proteomes" id="UP000008549">
    <property type="component" value="Unassembled WGS sequence"/>
</dbReference>